<gene>
    <name evidence="2" type="ORF">GCM10011584_19060</name>
</gene>
<evidence type="ECO:0000313" key="2">
    <source>
        <dbReference type="EMBL" id="GGO89511.1"/>
    </source>
</evidence>
<dbReference type="PANTHER" id="PTHR36151">
    <property type="entry name" value="BLR2777 PROTEIN"/>
    <property type="match status" value="1"/>
</dbReference>
<proteinExistence type="predicted"/>
<reference evidence="3" key="1">
    <citation type="journal article" date="2019" name="Int. J. Syst. Evol. Microbiol.">
        <title>The Global Catalogue of Microorganisms (GCM) 10K type strain sequencing project: providing services to taxonomists for standard genome sequencing and annotation.</title>
        <authorList>
            <consortium name="The Broad Institute Genomics Platform"/>
            <consortium name="The Broad Institute Genome Sequencing Center for Infectious Disease"/>
            <person name="Wu L."/>
            <person name="Ma J."/>
        </authorList>
    </citation>
    <scope>NUCLEOTIDE SEQUENCE [LARGE SCALE GENOMIC DNA]</scope>
    <source>
        <strain evidence="3">CGMCC 4.7371</strain>
    </source>
</reference>
<dbReference type="PANTHER" id="PTHR36151:SF3">
    <property type="entry name" value="ER-BOUND OXYGENASE MPAB_MPAB'_RUBBER OXYGENASE CATALYTIC DOMAIN-CONTAINING PROTEIN"/>
    <property type="match status" value="1"/>
</dbReference>
<organism evidence="2 3">
    <name type="scientific">Nocardioides phosphati</name>
    <dbReference type="NCBI Taxonomy" id="1867775"/>
    <lineage>
        <taxon>Bacteria</taxon>
        <taxon>Bacillati</taxon>
        <taxon>Actinomycetota</taxon>
        <taxon>Actinomycetes</taxon>
        <taxon>Propionibacteriales</taxon>
        <taxon>Nocardioidaceae</taxon>
        <taxon>Nocardioides</taxon>
    </lineage>
</organism>
<name>A0ABQ2NB99_9ACTN</name>
<protein>
    <recommendedName>
        <fullName evidence="1">ER-bound oxygenase mpaB/mpaB'/Rubber oxygenase catalytic domain-containing protein</fullName>
    </recommendedName>
</protein>
<dbReference type="InterPro" id="IPR018713">
    <property type="entry name" value="MPAB/Lcp_cat_dom"/>
</dbReference>
<accession>A0ABQ2NB99</accession>
<evidence type="ECO:0000313" key="3">
    <source>
        <dbReference type="Proteomes" id="UP000655410"/>
    </source>
</evidence>
<feature type="domain" description="ER-bound oxygenase mpaB/mpaB'/Rubber oxygenase catalytic" evidence="1">
    <location>
        <begin position="22"/>
        <end position="261"/>
    </location>
</feature>
<comment type="caution">
    <text evidence="2">The sequence shown here is derived from an EMBL/GenBank/DDBJ whole genome shotgun (WGS) entry which is preliminary data.</text>
</comment>
<keyword evidence="3" id="KW-1185">Reference proteome</keyword>
<dbReference type="Pfam" id="PF09995">
    <property type="entry name" value="MPAB_Lcp_cat"/>
    <property type="match status" value="1"/>
</dbReference>
<dbReference type="RefSeq" id="WP_188783791.1">
    <property type="nucleotide sequence ID" value="NZ_BMNI01000004.1"/>
</dbReference>
<sequence>MAPRKIVPHQDYGFFAPDSVTRRVWGYPTTPLVGIQRATVIEELDPNLIAAVDDTGDNYSRLNTRYARTVQYFASVAFADARTVLKLADVLVKIHSKAIGHEPVGGGRYDANDPASQLWILVTGWHSVLKAYEVFGPGKLSAEEERQYWAECAIAAEFQTCDPADVPRSREEVHAYFEAWRPRLAASEAAQRMMDHLLDGVNAVVPRAGLLGVVRPLANATLRRATIATLPQHMRDLAGVRQSRATDVLVTLWLRGLMRIAARSLPVQRHLLAVLSPRTLPVIEPHWYGVPAVNPVVLTPDQARHQWGYVRPAEAHLELRARQAQRVFGDGLAPSDEGLLESQSVLGRLA</sequence>
<dbReference type="EMBL" id="BMNI01000004">
    <property type="protein sequence ID" value="GGO89511.1"/>
    <property type="molecule type" value="Genomic_DNA"/>
</dbReference>
<dbReference type="Proteomes" id="UP000655410">
    <property type="component" value="Unassembled WGS sequence"/>
</dbReference>
<evidence type="ECO:0000259" key="1">
    <source>
        <dbReference type="Pfam" id="PF09995"/>
    </source>
</evidence>